<feature type="compositionally biased region" description="Basic and acidic residues" evidence="1">
    <location>
        <begin position="57"/>
        <end position="66"/>
    </location>
</feature>
<feature type="compositionally biased region" description="Polar residues" evidence="1">
    <location>
        <begin position="41"/>
        <end position="56"/>
    </location>
</feature>
<protein>
    <submittedName>
        <fullName evidence="2">Uncharacterized protein</fullName>
    </submittedName>
</protein>
<keyword evidence="3" id="KW-1185">Reference proteome</keyword>
<dbReference type="AlphaFoldDB" id="A0A6A6J4L6"/>
<organism evidence="2 3">
    <name type="scientific">Westerdykella ornata</name>
    <dbReference type="NCBI Taxonomy" id="318751"/>
    <lineage>
        <taxon>Eukaryota</taxon>
        <taxon>Fungi</taxon>
        <taxon>Dikarya</taxon>
        <taxon>Ascomycota</taxon>
        <taxon>Pezizomycotina</taxon>
        <taxon>Dothideomycetes</taxon>
        <taxon>Pleosporomycetidae</taxon>
        <taxon>Pleosporales</taxon>
        <taxon>Sporormiaceae</taxon>
        <taxon>Westerdykella</taxon>
    </lineage>
</organism>
<evidence type="ECO:0000313" key="3">
    <source>
        <dbReference type="Proteomes" id="UP000800097"/>
    </source>
</evidence>
<reference evidence="2" key="1">
    <citation type="journal article" date="2020" name="Stud. Mycol.">
        <title>101 Dothideomycetes genomes: a test case for predicting lifestyles and emergence of pathogens.</title>
        <authorList>
            <person name="Haridas S."/>
            <person name="Albert R."/>
            <person name="Binder M."/>
            <person name="Bloem J."/>
            <person name="Labutti K."/>
            <person name="Salamov A."/>
            <person name="Andreopoulos B."/>
            <person name="Baker S."/>
            <person name="Barry K."/>
            <person name="Bills G."/>
            <person name="Bluhm B."/>
            <person name="Cannon C."/>
            <person name="Castanera R."/>
            <person name="Culley D."/>
            <person name="Daum C."/>
            <person name="Ezra D."/>
            <person name="Gonzalez J."/>
            <person name="Henrissat B."/>
            <person name="Kuo A."/>
            <person name="Liang C."/>
            <person name="Lipzen A."/>
            <person name="Lutzoni F."/>
            <person name="Magnuson J."/>
            <person name="Mondo S."/>
            <person name="Nolan M."/>
            <person name="Ohm R."/>
            <person name="Pangilinan J."/>
            <person name="Park H.-J."/>
            <person name="Ramirez L."/>
            <person name="Alfaro M."/>
            <person name="Sun H."/>
            <person name="Tritt A."/>
            <person name="Yoshinaga Y."/>
            <person name="Zwiers L.-H."/>
            <person name="Turgeon B."/>
            <person name="Goodwin S."/>
            <person name="Spatafora J."/>
            <person name="Crous P."/>
            <person name="Grigoriev I."/>
        </authorList>
    </citation>
    <scope>NUCLEOTIDE SEQUENCE</scope>
    <source>
        <strain evidence="2">CBS 379.55</strain>
    </source>
</reference>
<dbReference type="GeneID" id="54547568"/>
<accession>A0A6A6J4L6</accession>
<gene>
    <name evidence="2" type="ORF">EI97DRAFT_284617</name>
</gene>
<feature type="region of interest" description="Disordered" evidence="1">
    <location>
        <begin position="41"/>
        <end position="66"/>
    </location>
</feature>
<proteinExistence type="predicted"/>
<dbReference type="Proteomes" id="UP000800097">
    <property type="component" value="Unassembled WGS sequence"/>
</dbReference>
<dbReference type="OrthoDB" id="3510872at2759"/>
<sequence>MCSLLTTTIHYRGCPESCDTTVTRLVKCQDAENSGNVCANPTQSYGGKTTARQQCPNHRDEGYSQS</sequence>
<dbReference type="EMBL" id="ML986544">
    <property type="protein sequence ID" value="KAF2271385.1"/>
    <property type="molecule type" value="Genomic_DNA"/>
</dbReference>
<name>A0A6A6J4L6_WESOR</name>
<evidence type="ECO:0000256" key="1">
    <source>
        <dbReference type="SAM" id="MobiDB-lite"/>
    </source>
</evidence>
<dbReference type="RefSeq" id="XP_033648924.1">
    <property type="nucleotide sequence ID" value="XM_033794393.1"/>
</dbReference>
<evidence type="ECO:0000313" key="2">
    <source>
        <dbReference type="EMBL" id="KAF2271385.1"/>
    </source>
</evidence>